<organism evidence="2 3">
    <name type="scientific">Tanacetum coccineum</name>
    <dbReference type="NCBI Taxonomy" id="301880"/>
    <lineage>
        <taxon>Eukaryota</taxon>
        <taxon>Viridiplantae</taxon>
        <taxon>Streptophyta</taxon>
        <taxon>Embryophyta</taxon>
        <taxon>Tracheophyta</taxon>
        <taxon>Spermatophyta</taxon>
        <taxon>Magnoliopsida</taxon>
        <taxon>eudicotyledons</taxon>
        <taxon>Gunneridae</taxon>
        <taxon>Pentapetalae</taxon>
        <taxon>asterids</taxon>
        <taxon>campanulids</taxon>
        <taxon>Asterales</taxon>
        <taxon>Asteraceae</taxon>
        <taxon>Asteroideae</taxon>
        <taxon>Anthemideae</taxon>
        <taxon>Anthemidinae</taxon>
        <taxon>Tanacetum</taxon>
    </lineage>
</organism>
<proteinExistence type="predicted"/>
<feature type="compositionally biased region" description="Acidic residues" evidence="1">
    <location>
        <begin position="90"/>
        <end position="106"/>
    </location>
</feature>
<evidence type="ECO:0000313" key="2">
    <source>
        <dbReference type="EMBL" id="GJT91868.1"/>
    </source>
</evidence>
<reference evidence="2" key="2">
    <citation type="submission" date="2022-01" db="EMBL/GenBank/DDBJ databases">
        <authorList>
            <person name="Yamashiro T."/>
            <person name="Shiraishi A."/>
            <person name="Satake H."/>
            <person name="Nakayama K."/>
        </authorList>
    </citation>
    <scope>NUCLEOTIDE SEQUENCE</scope>
</reference>
<accession>A0ABQ5HXF2</accession>
<reference evidence="2" key="1">
    <citation type="journal article" date="2022" name="Int. J. Mol. Sci.">
        <title>Draft Genome of Tanacetum Coccineum: Genomic Comparison of Closely Related Tanacetum-Family Plants.</title>
        <authorList>
            <person name="Yamashiro T."/>
            <person name="Shiraishi A."/>
            <person name="Nakayama K."/>
            <person name="Satake H."/>
        </authorList>
    </citation>
    <scope>NUCLEOTIDE SEQUENCE</scope>
</reference>
<keyword evidence="3" id="KW-1185">Reference proteome</keyword>
<name>A0ABQ5HXF2_9ASTR</name>
<feature type="region of interest" description="Disordered" evidence="1">
    <location>
        <begin position="182"/>
        <end position="219"/>
    </location>
</feature>
<evidence type="ECO:0000313" key="3">
    <source>
        <dbReference type="Proteomes" id="UP001151760"/>
    </source>
</evidence>
<gene>
    <name evidence="2" type="ORF">Tco_1080713</name>
</gene>
<feature type="region of interest" description="Disordered" evidence="1">
    <location>
        <begin position="72"/>
        <end position="157"/>
    </location>
</feature>
<comment type="caution">
    <text evidence="2">The sequence shown here is derived from an EMBL/GenBank/DDBJ whole genome shotgun (WGS) entry which is preliminary data.</text>
</comment>
<dbReference type="EMBL" id="BQNB010020057">
    <property type="protein sequence ID" value="GJT91868.1"/>
    <property type="molecule type" value="Genomic_DNA"/>
</dbReference>
<feature type="compositionally biased region" description="Basic and acidic residues" evidence="1">
    <location>
        <begin position="195"/>
        <end position="206"/>
    </location>
</feature>
<protein>
    <submittedName>
        <fullName evidence="2">Uncharacterized protein</fullName>
    </submittedName>
</protein>
<feature type="compositionally biased region" description="Acidic residues" evidence="1">
    <location>
        <begin position="115"/>
        <end position="127"/>
    </location>
</feature>
<dbReference type="Proteomes" id="UP001151760">
    <property type="component" value="Unassembled WGS sequence"/>
</dbReference>
<evidence type="ECO:0000256" key="1">
    <source>
        <dbReference type="SAM" id="MobiDB-lite"/>
    </source>
</evidence>
<sequence>MALHGTILGLQNYRLESNQSTIMGRVHIHTINKGLIREELSVKVKGKAHRISVVEEVGDITSMEIQEVVTSEQVSKVGVETGGKTGENDMQIDEEDEEDGDDDGDSNSERKGGSSDEEGDGEDEGSEADAGGCSMPEKIFGNGNDGEDEGSRFSGKTKVSDTFEADLGSLKKKAAGNSKYMYGKCKGNNATDTGITRKEGPTDEFKNNGNKNNNDKDLCGEMEDIRSGLNLDQCMGQNVGQENEKEKGLVLTF</sequence>